<keyword evidence="4" id="KW-1185">Reference proteome</keyword>
<gene>
    <name evidence="3" type="ORF">KDY119_01806</name>
</gene>
<dbReference type="AlphaFoldDB" id="A0A5P9QA41"/>
<evidence type="ECO:0000313" key="3">
    <source>
        <dbReference type="EMBL" id="QFU98294.1"/>
    </source>
</evidence>
<feature type="domain" description="VOC" evidence="2">
    <location>
        <begin position="6"/>
        <end position="143"/>
    </location>
</feature>
<accession>A0A5P9QA41</accession>
<dbReference type="RefSeq" id="WP_036950217.1">
    <property type="nucleotide sequence ID" value="NZ_BAABIH010000002.1"/>
</dbReference>
<dbReference type="InterPro" id="IPR029068">
    <property type="entry name" value="Glyas_Bleomycin-R_OHBP_Dase"/>
</dbReference>
<reference evidence="3 4" key="1">
    <citation type="submission" date="2019-10" db="EMBL/GenBank/DDBJ databases">
        <title>Genome sequence of Luteimicrobium xylanilyticum HY-24.</title>
        <authorList>
            <person name="Kim D.Y."/>
            <person name="Park H.-Y."/>
        </authorList>
    </citation>
    <scope>NUCLEOTIDE SEQUENCE [LARGE SCALE GENOMIC DNA]</scope>
    <source>
        <strain evidence="3 4">HY-24</strain>
    </source>
</reference>
<dbReference type="Gene3D" id="3.10.180.10">
    <property type="entry name" value="2,3-Dihydroxybiphenyl 1,2-Dioxygenase, domain 1"/>
    <property type="match status" value="1"/>
</dbReference>
<dbReference type="GO" id="GO:0046491">
    <property type="term" value="P:L-methylmalonyl-CoA metabolic process"/>
    <property type="evidence" value="ECO:0007669"/>
    <property type="project" value="TreeGrafter"/>
</dbReference>
<dbReference type="PANTHER" id="PTHR43048">
    <property type="entry name" value="METHYLMALONYL-COA EPIMERASE"/>
    <property type="match status" value="1"/>
</dbReference>
<dbReference type="GO" id="GO:0004493">
    <property type="term" value="F:methylmalonyl-CoA epimerase activity"/>
    <property type="evidence" value="ECO:0007669"/>
    <property type="project" value="TreeGrafter"/>
</dbReference>
<dbReference type="GO" id="GO:0046872">
    <property type="term" value="F:metal ion binding"/>
    <property type="evidence" value="ECO:0007669"/>
    <property type="project" value="UniProtKB-KW"/>
</dbReference>
<dbReference type="EMBL" id="CP045529">
    <property type="protein sequence ID" value="QFU98294.1"/>
    <property type="molecule type" value="Genomic_DNA"/>
</dbReference>
<dbReference type="KEGG" id="lxl:KDY119_01806"/>
<evidence type="ECO:0000256" key="1">
    <source>
        <dbReference type="ARBA" id="ARBA00022723"/>
    </source>
</evidence>
<dbReference type="InterPro" id="IPR037523">
    <property type="entry name" value="VOC_core"/>
</dbReference>
<evidence type="ECO:0000259" key="2">
    <source>
        <dbReference type="PROSITE" id="PS51819"/>
    </source>
</evidence>
<dbReference type="CDD" id="cd08353">
    <property type="entry name" value="VOC_like"/>
    <property type="match status" value="1"/>
</dbReference>
<name>A0A5P9QA41_9MICO</name>
<proteinExistence type="predicted"/>
<dbReference type="PROSITE" id="PS51819">
    <property type="entry name" value="VOC"/>
    <property type="match status" value="1"/>
</dbReference>
<evidence type="ECO:0000313" key="4">
    <source>
        <dbReference type="Proteomes" id="UP000326702"/>
    </source>
</evidence>
<keyword evidence="1" id="KW-0479">Metal-binding</keyword>
<organism evidence="3 4">
    <name type="scientific">Luteimicrobium xylanilyticum</name>
    <dbReference type="NCBI Taxonomy" id="1133546"/>
    <lineage>
        <taxon>Bacteria</taxon>
        <taxon>Bacillati</taxon>
        <taxon>Actinomycetota</taxon>
        <taxon>Actinomycetes</taxon>
        <taxon>Micrococcales</taxon>
        <taxon>Luteimicrobium</taxon>
    </lineage>
</organism>
<dbReference type="Pfam" id="PF13669">
    <property type="entry name" value="Glyoxalase_4"/>
    <property type="match status" value="1"/>
</dbReference>
<protein>
    <recommendedName>
        <fullName evidence="2">VOC domain-containing protein</fullName>
    </recommendedName>
</protein>
<dbReference type="InterPro" id="IPR051785">
    <property type="entry name" value="MMCE/EMCE_epimerase"/>
</dbReference>
<dbReference type="PANTHER" id="PTHR43048:SF5">
    <property type="entry name" value="BLR5325 PROTEIN"/>
    <property type="match status" value="1"/>
</dbReference>
<dbReference type="SUPFAM" id="SSF54593">
    <property type="entry name" value="Glyoxalase/Bleomycin resistance protein/Dihydroxybiphenyl dioxygenase"/>
    <property type="match status" value="1"/>
</dbReference>
<sequence length="145" mass="15564">MVTTLRLDNVGIVVDDIAATTDFFTDLGFQVVGETTVEGPWVDRVAGLGHVRCRVVMLRTPDGHGQLELNQYETPVAHTPAPSPPNTVGLHRVALTVDDVDAAVAVARSHGAELLGDVVQYEDSYRLCYLRGPAGIVVMLAEELA</sequence>
<dbReference type="Proteomes" id="UP000326702">
    <property type="component" value="Chromosome"/>
</dbReference>